<accession>A0ABT7BPC7</accession>
<dbReference type="SFLD" id="SFLDS00029">
    <property type="entry name" value="Radical_SAM"/>
    <property type="match status" value="1"/>
</dbReference>
<proteinExistence type="predicted"/>
<name>A0ABT7BPC7_9CYAN</name>
<keyword evidence="7" id="KW-1185">Reference proteome</keyword>
<dbReference type="EMBL" id="JAQPOK010000150">
    <property type="protein sequence ID" value="MDJ1181050.1"/>
    <property type="molecule type" value="Genomic_DNA"/>
</dbReference>
<dbReference type="SFLD" id="SFLDG01082">
    <property type="entry name" value="B12-binding_domain_containing"/>
    <property type="match status" value="1"/>
</dbReference>
<dbReference type="PANTHER" id="PTHR43409">
    <property type="entry name" value="ANAEROBIC MAGNESIUM-PROTOPORPHYRIN IX MONOMETHYL ESTER CYCLASE-RELATED"/>
    <property type="match status" value="1"/>
</dbReference>
<dbReference type="InterPro" id="IPR051198">
    <property type="entry name" value="BchE-like"/>
</dbReference>
<sequence length="512" mass="57281">MTKAPSIGLVEVPEVDLRAPNGVSWHNLSQGIPMISKQILISQLRSGGFDAQLVNLRDGDEEEEYDQVEWGGQTLKKILVGNKISSVDPDAYDAWGVTINFTRQCESACKTIEHLASTGKPVVVGGSDAIGRPDIYLQAGATAIVKDKSGGGNWAIFDRLLGRPERQKLSGVLFPDGTEYRKGFPGLHPEDWPLPSLDLVKACFGDKHTYSDMPLLPHGSVFVDMGCDRKCDFCQTPSYRLGYLRMSPEKSLKWFEIQKEAGARGVQSYSDQFLGRILFEGGRQEILDIVNGLREREIPIAWSNGLELKKATLGRAIRPDGDLTPDEELIQALWGWDGKVGCFHSYIPAERPLVGRESYHKLMPWKEHCNIIRAIARTGVPRIGYGVIVGLPDDDHDSLLFLEEAIFRLYQDVKAINPEIDFKIRPVSISPFAGTPQDQQIRDLGLLAFEDPAILGGFWTPCANTKYMSYLEVSEWQIRLMNLADQYHVFNLTRENVEREHANSSPIQNLAR</sequence>
<dbReference type="RefSeq" id="WP_283764350.1">
    <property type="nucleotide sequence ID" value="NZ_JAQPOK010000150.1"/>
</dbReference>
<gene>
    <name evidence="6" type="ORF">PJF56_19500</name>
</gene>
<reference evidence="6 7" key="1">
    <citation type="submission" date="2023-01" db="EMBL/GenBank/DDBJ databases">
        <title>Novel diversity within Roseofilum (Cyanobacteria; Desertifilaceae) from marine benthic mats with descriptions of four novel species.</title>
        <authorList>
            <person name="Wang Y."/>
            <person name="Berthold D.E."/>
            <person name="Hu J."/>
            <person name="Lefler F.W."/>
            <person name="Laughinghouse H.D. IV."/>
        </authorList>
    </citation>
    <scope>NUCLEOTIDE SEQUENCE [LARGE SCALE GENOMIC DNA]</scope>
    <source>
        <strain evidence="6 7">BLCC-M91</strain>
    </source>
</reference>
<evidence type="ECO:0000256" key="4">
    <source>
        <dbReference type="ARBA" id="ARBA00023004"/>
    </source>
</evidence>
<keyword evidence="3" id="KW-0479">Metal-binding</keyword>
<protein>
    <submittedName>
        <fullName evidence="6">Radical SAM protein</fullName>
    </submittedName>
</protein>
<keyword evidence="5" id="KW-0411">Iron-sulfur</keyword>
<keyword evidence="2" id="KW-0949">S-adenosyl-L-methionine</keyword>
<comment type="cofactor">
    <cofactor evidence="1">
        <name>[4Fe-4S] cluster</name>
        <dbReference type="ChEBI" id="CHEBI:49883"/>
    </cofactor>
</comment>
<dbReference type="InterPro" id="IPR007197">
    <property type="entry name" value="rSAM"/>
</dbReference>
<evidence type="ECO:0000313" key="7">
    <source>
        <dbReference type="Proteomes" id="UP001231370"/>
    </source>
</evidence>
<evidence type="ECO:0000256" key="1">
    <source>
        <dbReference type="ARBA" id="ARBA00001966"/>
    </source>
</evidence>
<dbReference type="SUPFAM" id="SSF102114">
    <property type="entry name" value="Radical SAM enzymes"/>
    <property type="match status" value="1"/>
</dbReference>
<dbReference type="Proteomes" id="UP001231370">
    <property type="component" value="Unassembled WGS sequence"/>
</dbReference>
<evidence type="ECO:0000256" key="2">
    <source>
        <dbReference type="ARBA" id="ARBA00022691"/>
    </source>
</evidence>
<evidence type="ECO:0000256" key="3">
    <source>
        <dbReference type="ARBA" id="ARBA00022723"/>
    </source>
</evidence>
<comment type="caution">
    <text evidence="6">The sequence shown here is derived from an EMBL/GenBank/DDBJ whole genome shotgun (WGS) entry which is preliminary data.</text>
</comment>
<dbReference type="InterPro" id="IPR058240">
    <property type="entry name" value="rSAM_sf"/>
</dbReference>
<evidence type="ECO:0000256" key="5">
    <source>
        <dbReference type="ARBA" id="ARBA00023014"/>
    </source>
</evidence>
<evidence type="ECO:0000313" key="6">
    <source>
        <dbReference type="EMBL" id="MDJ1181050.1"/>
    </source>
</evidence>
<organism evidence="6 7">
    <name type="scientific">Roseofilum halophilum BLCC-M91</name>
    <dbReference type="NCBI Taxonomy" id="3022259"/>
    <lineage>
        <taxon>Bacteria</taxon>
        <taxon>Bacillati</taxon>
        <taxon>Cyanobacteriota</taxon>
        <taxon>Cyanophyceae</taxon>
        <taxon>Desertifilales</taxon>
        <taxon>Desertifilaceae</taxon>
        <taxon>Roseofilum</taxon>
        <taxon>Roseofilum halophilum</taxon>
    </lineage>
</organism>
<keyword evidence="4" id="KW-0408">Iron</keyword>